<dbReference type="Proteomes" id="UP000593579">
    <property type="component" value="Unassembled WGS sequence"/>
</dbReference>
<feature type="transmembrane region" description="Helical" evidence="1">
    <location>
        <begin position="12"/>
        <end position="42"/>
    </location>
</feature>
<name>A0A7J9B6F3_GOSGO</name>
<dbReference type="EMBL" id="JABEZY010000001">
    <property type="protein sequence ID" value="MBA0731895.1"/>
    <property type="molecule type" value="Genomic_DNA"/>
</dbReference>
<dbReference type="PANTHER" id="PTHR36369:SF1">
    <property type="entry name" value="TRANSMEMBRANE PROTEIN"/>
    <property type="match status" value="1"/>
</dbReference>
<evidence type="ECO:0000256" key="1">
    <source>
        <dbReference type="SAM" id="Phobius"/>
    </source>
</evidence>
<evidence type="ECO:0000313" key="3">
    <source>
        <dbReference type="Proteomes" id="UP000593579"/>
    </source>
</evidence>
<keyword evidence="1" id="KW-0472">Membrane</keyword>
<proteinExistence type="predicted"/>
<keyword evidence="3" id="KW-1185">Reference proteome</keyword>
<dbReference type="AlphaFoldDB" id="A0A7J9B6F3"/>
<comment type="caution">
    <text evidence="2">The sequence shown here is derived from an EMBL/GenBank/DDBJ whole genome shotgun (WGS) entry which is preliminary data.</text>
</comment>
<dbReference type="PANTHER" id="PTHR36369">
    <property type="entry name" value="TRANSMEMBRANE PROTEIN"/>
    <property type="match status" value="1"/>
</dbReference>
<accession>A0A7J9B6F3</accession>
<keyword evidence="1" id="KW-1133">Transmembrane helix</keyword>
<protein>
    <recommendedName>
        <fullName evidence="4">Transmembrane protein</fullName>
    </recommendedName>
</protein>
<reference evidence="2 3" key="1">
    <citation type="journal article" date="2019" name="Genome Biol. Evol.">
        <title>Insights into the evolution of the New World diploid cottons (Gossypium, subgenus Houzingenia) based on genome sequencing.</title>
        <authorList>
            <person name="Grover C.E."/>
            <person name="Arick M.A. 2nd"/>
            <person name="Thrash A."/>
            <person name="Conover J.L."/>
            <person name="Sanders W.S."/>
            <person name="Peterson D.G."/>
            <person name="Frelichowski J.E."/>
            <person name="Scheffler J.A."/>
            <person name="Scheffler B.E."/>
            <person name="Wendel J.F."/>
        </authorList>
    </citation>
    <scope>NUCLEOTIDE SEQUENCE [LARGE SCALE GENOMIC DNA]</scope>
    <source>
        <strain evidence="2">5</strain>
        <tissue evidence="2">Leaf</tissue>
    </source>
</reference>
<gene>
    <name evidence="2" type="ORF">Gogos_016016</name>
</gene>
<sequence length="220" mass="24708">MEQLLDSGFEALAFNCISFGIFTIVNNGWTWVAAITAAITFWRIRAAGVASSSRSVTKPNLKPWSTSIIDRAGDDPKPTLFPSALVSAPAVVTGTISGSPSVCDDIRVSTTKGEKFKLSVYCDGESNDVDGEMTVRGRSCGGEWWESWERVLRVRKGERGWYRYQDLTAICGGEWWESWERVLRVRKGARGWYRYQDLTAINGNVVRLWDGKLIMKNPRQ</sequence>
<keyword evidence="1" id="KW-0812">Transmembrane</keyword>
<dbReference type="OrthoDB" id="1921606at2759"/>
<organism evidence="2 3">
    <name type="scientific">Gossypium gossypioides</name>
    <name type="common">Mexican cotton</name>
    <name type="synonym">Selera gossypioides</name>
    <dbReference type="NCBI Taxonomy" id="34282"/>
    <lineage>
        <taxon>Eukaryota</taxon>
        <taxon>Viridiplantae</taxon>
        <taxon>Streptophyta</taxon>
        <taxon>Embryophyta</taxon>
        <taxon>Tracheophyta</taxon>
        <taxon>Spermatophyta</taxon>
        <taxon>Magnoliopsida</taxon>
        <taxon>eudicotyledons</taxon>
        <taxon>Gunneridae</taxon>
        <taxon>Pentapetalae</taxon>
        <taxon>rosids</taxon>
        <taxon>malvids</taxon>
        <taxon>Malvales</taxon>
        <taxon>Malvaceae</taxon>
        <taxon>Malvoideae</taxon>
        <taxon>Gossypium</taxon>
    </lineage>
</organism>
<evidence type="ECO:0000313" key="2">
    <source>
        <dbReference type="EMBL" id="MBA0731895.1"/>
    </source>
</evidence>
<evidence type="ECO:0008006" key="4">
    <source>
        <dbReference type="Google" id="ProtNLM"/>
    </source>
</evidence>